<keyword evidence="2 4" id="KW-0479">Metal-binding</keyword>
<proteinExistence type="predicted"/>
<sequence length="392" mass="43876">MEKAKLFKVWNHDKKEGHLLYANKLEELKAKVVTKFEIANSSFKIVLKDGCQIDDDDAFEHLNEVNTDLYLLKENEALALPTMERIGSQSTDGSTSQGETSASPGQNLAELVKRIRAKKSSLQKPAKKMKKEQKVKVQFGWMVFANQKFTQVRTQKGGGTRLVEMSLSATYKDILEQAKSSFFPNGSNVKGCASDFEHCLGDFQGQSIPMQGFTLAFYINTMKECNMTIKPRIYLLSKPIDNEDEESNLDILMQPDVHEQEEGNASSSSWDLPDILSVDDMPLNDIDSSLGAQQAEVQPTVEQQHTLHEVDTSLDTRQPEVQPELAEGMPSPIVLRMPQVPTCNICTDRFSDTFFVPCGHIACAVCTAELEERGSLCHICREVFTSSAKLFY</sequence>
<reference evidence="9" key="1">
    <citation type="submission" date="2022-08" db="UniProtKB">
        <authorList>
            <consortium name="EnsemblMetazoa"/>
        </authorList>
    </citation>
    <scope>IDENTIFICATION</scope>
    <source>
        <strain evidence="9">05x7-T-G4-1.051#20</strain>
    </source>
</reference>
<evidence type="ECO:0000256" key="1">
    <source>
        <dbReference type="ARBA" id="ARBA00022703"/>
    </source>
</evidence>
<evidence type="ECO:0000259" key="7">
    <source>
        <dbReference type="PROSITE" id="PS50089"/>
    </source>
</evidence>
<dbReference type="OrthoDB" id="6135382at2759"/>
<dbReference type="GO" id="GO:0008270">
    <property type="term" value="F:zinc ion binding"/>
    <property type="evidence" value="ECO:0007669"/>
    <property type="project" value="UniProtKB-KW"/>
</dbReference>
<organism evidence="9 10">
    <name type="scientific">Magallana gigas</name>
    <name type="common">Pacific oyster</name>
    <name type="synonym">Crassostrea gigas</name>
    <dbReference type="NCBI Taxonomy" id="29159"/>
    <lineage>
        <taxon>Eukaryota</taxon>
        <taxon>Metazoa</taxon>
        <taxon>Spiralia</taxon>
        <taxon>Lophotrochozoa</taxon>
        <taxon>Mollusca</taxon>
        <taxon>Bivalvia</taxon>
        <taxon>Autobranchia</taxon>
        <taxon>Pteriomorphia</taxon>
        <taxon>Ostreida</taxon>
        <taxon>Ostreoidea</taxon>
        <taxon>Ostreidae</taxon>
        <taxon>Magallana</taxon>
    </lineage>
</organism>
<dbReference type="InterPro" id="IPR003508">
    <property type="entry name" value="CIDE-N_dom"/>
</dbReference>
<evidence type="ECO:0000256" key="4">
    <source>
        <dbReference type="PROSITE-ProRule" id="PRU00175"/>
    </source>
</evidence>
<evidence type="ECO:0008006" key="11">
    <source>
        <dbReference type="Google" id="ProtNLM"/>
    </source>
</evidence>
<dbReference type="EnsemblMetazoa" id="G26440.1">
    <property type="protein sequence ID" value="G26440.1:cds"/>
    <property type="gene ID" value="G26440"/>
</dbReference>
<accession>A0A8W8L8U1</accession>
<dbReference type="SUPFAM" id="SSF54277">
    <property type="entry name" value="CAD &amp; PB1 domains"/>
    <property type="match status" value="1"/>
</dbReference>
<evidence type="ECO:0000313" key="9">
    <source>
        <dbReference type="EnsemblMetazoa" id="G26440.1:cds"/>
    </source>
</evidence>
<feature type="domain" description="CIDE-N" evidence="8">
    <location>
        <begin position="3"/>
        <end position="79"/>
    </location>
</feature>
<dbReference type="GO" id="GO:0042981">
    <property type="term" value="P:regulation of apoptotic process"/>
    <property type="evidence" value="ECO:0007669"/>
    <property type="project" value="TreeGrafter"/>
</dbReference>
<keyword evidence="10" id="KW-1185">Reference proteome</keyword>
<evidence type="ECO:0000259" key="8">
    <source>
        <dbReference type="PROSITE" id="PS51135"/>
    </source>
</evidence>
<dbReference type="Pfam" id="PF13920">
    <property type="entry name" value="zf-C3HC4_3"/>
    <property type="match status" value="1"/>
</dbReference>
<dbReference type="PANTHER" id="PTHR12306">
    <property type="entry name" value="CELL DEATH ACTIVATOR CIDE"/>
    <property type="match status" value="1"/>
</dbReference>
<evidence type="ECO:0000256" key="6">
    <source>
        <dbReference type="SAM" id="MobiDB-lite"/>
    </source>
</evidence>
<dbReference type="Pfam" id="PF02017">
    <property type="entry name" value="CIDE-N"/>
    <property type="match status" value="1"/>
</dbReference>
<evidence type="ECO:0000256" key="3">
    <source>
        <dbReference type="ARBA" id="ARBA00022833"/>
    </source>
</evidence>
<keyword evidence="2 4" id="KW-0863">Zinc-finger</keyword>
<evidence type="ECO:0000256" key="5">
    <source>
        <dbReference type="PROSITE-ProRule" id="PRU00447"/>
    </source>
</evidence>
<evidence type="ECO:0000256" key="2">
    <source>
        <dbReference type="ARBA" id="ARBA00022771"/>
    </source>
</evidence>
<dbReference type="Gene3D" id="3.10.20.10">
    <property type="match status" value="1"/>
</dbReference>
<dbReference type="Proteomes" id="UP000005408">
    <property type="component" value="Unassembled WGS sequence"/>
</dbReference>
<dbReference type="PANTHER" id="PTHR12306:SF15">
    <property type="entry name" value="DNAATION FACTOR-RELATED PROTEIN 1, ISOFORM B-RELATED"/>
    <property type="match status" value="1"/>
</dbReference>
<dbReference type="PROSITE" id="PS51135">
    <property type="entry name" value="CIDE_N"/>
    <property type="match status" value="1"/>
</dbReference>
<dbReference type="SUPFAM" id="SSF57850">
    <property type="entry name" value="RING/U-box"/>
    <property type="match status" value="1"/>
</dbReference>
<feature type="domain" description="RING-type" evidence="7">
    <location>
        <begin position="343"/>
        <end position="381"/>
    </location>
</feature>
<dbReference type="InterPro" id="IPR013083">
    <property type="entry name" value="Znf_RING/FYVE/PHD"/>
</dbReference>
<feature type="compositionally biased region" description="Low complexity" evidence="6">
    <location>
        <begin position="87"/>
        <end position="101"/>
    </location>
</feature>
<keyword evidence="3" id="KW-0862">Zinc</keyword>
<dbReference type="InterPro" id="IPR001841">
    <property type="entry name" value="Znf_RING"/>
</dbReference>
<dbReference type="Gene3D" id="3.30.40.10">
    <property type="entry name" value="Zinc/RING finger domain, C3HC4 (zinc finger)"/>
    <property type="match status" value="1"/>
</dbReference>
<dbReference type="AlphaFoldDB" id="A0A8W8L8U1"/>
<dbReference type="GO" id="GO:0006915">
    <property type="term" value="P:apoptotic process"/>
    <property type="evidence" value="ECO:0007669"/>
    <property type="project" value="UniProtKB-UniRule"/>
</dbReference>
<feature type="region of interest" description="Disordered" evidence="6">
    <location>
        <begin position="87"/>
        <end position="107"/>
    </location>
</feature>
<protein>
    <recommendedName>
        <fullName evidence="11">RING-type domain-containing protein</fullName>
    </recommendedName>
</protein>
<dbReference type="PROSITE" id="PS50089">
    <property type="entry name" value="ZF_RING_2"/>
    <property type="match status" value="1"/>
</dbReference>
<name>A0A8W8L8U1_MAGGI</name>
<dbReference type="SMART" id="SM00266">
    <property type="entry name" value="CAD"/>
    <property type="match status" value="1"/>
</dbReference>
<keyword evidence="1 5" id="KW-0053">Apoptosis</keyword>
<evidence type="ECO:0000313" key="10">
    <source>
        <dbReference type="Proteomes" id="UP000005408"/>
    </source>
</evidence>